<dbReference type="Proteomes" id="UP000280726">
    <property type="component" value="Unassembled WGS sequence"/>
</dbReference>
<evidence type="ECO:0000313" key="3">
    <source>
        <dbReference type="Proteomes" id="UP000280726"/>
    </source>
</evidence>
<sequence>MFAHGTRPAATARTRRPARCRPAATQVVDIAIPTARRRRPAGPRSRSPDRSTAKPSPATV</sequence>
<accession>A0A3N4Z2G5</accession>
<comment type="caution">
    <text evidence="2">The sequence shown here is derived from an EMBL/GenBank/DDBJ whole genome shotgun (WGS) entry which is preliminary data.</text>
</comment>
<evidence type="ECO:0000313" key="2">
    <source>
        <dbReference type="EMBL" id="RPF27439.1"/>
    </source>
</evidence>
<name>A0A3N4Z2G5_9MICO</name>
<proteinExistence type="predicted"/>
<organism evidence="2 3">
    <name type="scientific">Georgenia muralis</name>
    <dbReference type="NCBI Taxonomy" id="154117"/>
    <lineage>
        <taxon>Bacteria</taxon>
        <taxon>Bacillati</taxon>
        <taxon>Actinomycetota</taxon>
        <taxon>Actinomycetes</taxon>
        <taxon>Micrococcales</taxon>
        <taxon>Bogoriellaceae</taxon>
        <taxon>Georgenia</taxon>
    </lineage>
</organism>
<dbReference type="EMBL" id="RKRA01000001">
    <property type="protein sequence ID" value="RPF27439.1"/>
    <property type="molecule type" value="Genomic_DNA"/>
</dbReference>
<dbReference type="AlphaFoldDB" id="A0A3N4Z2G5"/>
<gene>
    <name evidence="2" type="ORF">EDD32_1919</name>
</gene>
<reference evidence="2 3" key="1">
    <citation type="submission" date="2018-11" db="EMBL/GenBank/DDBJ databases">
        <title>Sequencing the genomes of 1000 actinobacteria strains.</title>
        <authorList>
            <person name="Klenk H.-P."/>
        </authorList>
    </citation>
    <scope>NUCLEOTIDE SEQUENCE [LARGE SCALE GENOMIC DNA]</scope>
    <source>
        <strain evidence="2 3">DSM 14418</strain>
    </source>
</reference>
<evidence type="ECO:0000256" key="1">
    <source>
        <dbReference type="SAM" id="MobiDB-lite"/>
    </source>
</evidence>
<protein>
    <submittedName>
        <fullName evidence="2">Uncharacterized protein</fullName>
    </submittedName>
</protein>
<feature type="region of interest" description="Disordered" evidence="1">
    <location>
        <begin position="1"/>
        <end position="60"/>
    </location>
</feature>
<keyword evidence="3" id="KW-1185">Reference proteome</keyword>
<feature type="compositionally biased region" description="Low complexity" evidence="1">
    <location>
        <begin position="1"/>
        <end position="12"/>
    </location>
</feature>